<dbReference type="GO" id="GO:0005634">
    <property type="term" value="C:nucleus"/>
    <property type="evidence" value="ECO:0007669"/>
    <property type="project" value="UniProtKB-SubCell"/>
</dbReference>
<evidence type="ECO:0000256" key="3">
    <source>
        <dbReference type="ARBA" id="ARBA00023015"/>
    </source>
</evidence>
<feature type="region of interest" description="Disordered" evidence="7">
    <location>
        <begin position="462"/>
        <end position="483"/>
    </location>
</feature>
<comment type="subcellular location">
    <subcellularLocation>
        <location evidence="1 6">Nucleus</location>
    </subcellularLocation>
</comment>
<accession>A0A8B7PJ37</accession>
<dbReference type="InterPro" id="IPR019542">
    <property type="entry name" value="Enhancer_polycomb-like_N"/>
</dbReference>
<evidence type="ECO:0000256" key="5">
    <source>
        <dbReference type="ARBA" id="ARBA00023242"/>
    </source>
</evidence>
<feature type="domain" description="Enhancer of polycomb-like N-terminal" evidence="8">
    <location>
        <begin position="5"/>
        <end position="141"/>
    </location>
</feature>
<dbReference type="AlphaFoldDB" id="A0A8B7PJ37"/>
<organism evidence="9 10">
    <name type="scientific">Hyalella azteca</name>
    <name type="common">Amphipod</name>
    <dbReference type="NCBI Taxonomy" id="294128"/>
    <lineage>
        <taxon>Eukaryota</taxon>
        <taxon>Metazoa</taxon>
        <taxon>Ecdysozoa</taxon>
        <taxon>Arthropoda</taxon>
        <taxon>Crustacea</taxon>
        <taxon>Multicrustacea</taxon>
        <taxon>Malacostraca</taxon>
        <taxon>Eumalacostraca</taxon>
        <taxon>Peracarida</taxon>
        <taxon>Amphipoda</taxon>
        <taxon>Senticaudata</taxon>
        <taxon>Talitrida</taxon>
        <taxon>Talitroidea</taxon>
        <taxon>Hyalellidae</taxon>
        <taxon>Hyalella</taxon>
    </lineage>
</organism>
<dbReference type="RefSeq" id="XP_018026184.1">
    <property type="nucleotide sequence ID" value="XM_018170695.2"/>
</dbReference>
<feature type="region of interest" description="Disordered" evidence="7">
    <location>
        <begin position="713"/>
        <end position="734"/>
    </location>
</feature>
<keyword evidence="3 6" id="KW-0805">Transcription regulation</keyword>
<evidence type="ECO:0000256" key="7">
    <source>
        <dbReference type="SAM" id="MobiDB-lite"/>
    </source>
</evidence>
<evidence type="ECO:0000256" key="4">
    <source>
        <dbReference type="ARBA" id="ARBA00023163"/>
    </source>
</evidence>
<comment type="similarity">
    <text evidence="2 6">Belongs to the enhancer of polycomb family.</text>
</comment>
<dbReference type="Proteomes" id="UP000694843">
    <property type="component" value="Unplaced"/>
</dbReference>
<proteinExistence type="inferred from homology"/>
<evidence type="ECO:0000313" key="10">
    <source>
        <dbReference type="RefSeq" id="XP_018026184.1"/>
    </source>
</evidence>
<evidence type="ECO:0000256" key="1">
    <source>
        <dbReference type="ARBA" id="ARBA00004123"/>
    </source>
</evidence>
<feature type="region of interest" description="Disordered" evidence="7">
    <location>
        <begin position="305"/>
        <end position="415"/>
    </location>
</feature>
<protein>
    <recommendedName>
        <fullName evidence="6">Enhancer of polycomb-like protein</fullName>
    </recommendedName>
</protein>
<feature type="compositionally biased region" description="Polar residues" evidence="7">
    <location>
        <begin position="616"/>
        <end position="629"/>
    </location>
</feature>
<dbReference type="GeneID" id="108681642"/>
<feature type="compositionally biased region" description="Low complexity" evidence="7">
    <location>
        <begin position="1091"/>
        <end position="1101"/>
    </location>
</feature>
<dbReference type="PANTHER" id="PTHR14898">
    <property type="entry name" value="ENHANCER OF POLYCOMB"/>
    <property type="match status" value="1"/>
</dbReference>
<evidence type="ECO:0000256" key="2">
    <source>
        <dbReference type="ARBA" id="ARBA00008035"/>
    </source>
</evidence>
<dbReference type="CTD" id="36238"/>
<evidence type="ECO:0000256" key="6">
    <source>
        <dbReference type="RuleBase" id="RU361124"/>
    </source>
</evidence>
<feature type="compositionally biased region" description="Low complexity" evidence="7">
    <location>
        <begin position="1110"/>
        <end position="1122"/>
    </location>
</feature>
<sequence length="1140" mass="123584">MSKFRARQLDATKPIPIYLQEEISDYTDLNNASNRTVPQMPTGMEKEEETEHHLQQAIFHHRVIPVPEVYAVDSTHAKIYPPDYKQSRQLIHILPFNPEQDIPDYDMDSEDEEWLSQQAAKGELLPLDPPQFEEMMDRLEKSSGLKAVTLQEAKVLLKDDDGLITAVYDYWLNKRLKTQHTLIPQVKSEKSAGSAPSDPYVAFRKRTEKMQTRKNRKNDESSYEKMLKLKRDLTKSLTMLQMVSRREKTKRELLHLHIEIFEKRYELQDWSGSIISELLNSRPMSRSAFAPLVSNHLNSSALAATSAAGGGGGGARGGAGWLKVGHNRNNLTNASAAHRNKDNAKRERKNRKAKLHASLGQPSSGLQRQHAGFSHPPDPYLLANAYPSSLEEDDTTGSGGGGRGGTSQSDDDAHADGSFTFIRRHHCQYHAPREDTVWAAPHEGGGGANHAPYSLTSLPPEYLPRSPSPPSSCLPTDQNFPPTFSVLSSQTPPRIPSPSLSQMPTIRRTFSTALSPIPPLLSSSLLTPAFSFPPSGHSSLPSTSSTFTSCGSDSLSSNLVPLDGSLSKFEPSTSLPQLPRTPTHDFTPVHLSSMSRNASSLPGPDASAPSLKSREGSSPNNLLTSHISNPSRRHITLARRRLGRGGRIWIDRLSSASLDDRAPSAVAAVEHCGVALTSATRDILTQLHSAAALWRPGNERVSCSLPEFRSVVQDQADGGESEAESEGRSSPLDPSYLQSYVISAEVMEGENEGLTTDVEMSIPSSILLGGDSRQDNEDVESNVLLGSSHACVDGINWIDSKSSESLLLNSQELPPVFSPDRCSQFQPSRQHSNIFSLLPSSRFSTYDASISNSGAATQPLPSACDNELVEIDPSLPEIINPPRLSRIPSSPSNVALNHRPPAISQHSSGNFYISNSLLNVSSSNSSTNRDFGVRTVTNLDCHVSAVSSGSFLVNNSESVWTASSDECSYNKIKVSEGVSQNSGEESSAACTGNVSSASSSPACVNNVDSSNKLTSSSFAVSSSILRTSTSSTVSKSGHQRLITNSSHSPLNNCNAHVRSNSNGSTTEASSRYRVLNDKSSTLPHNSVVKTNNNGNNSMSNGPVRNNIVHSKSSTSGTTTTTTSMPVVRCAKLDQYLFRDS</sequence>
<feature type="compositionally biased region" description="Polar residues" evidence="7">
    <location>
        <begin position="590"/>
        <end position="600"/>
    </location>
</feature>
<dbReference type="OrthoDB" id="435275at2759"/>
<keyword evidence="4 6" id="KW-0804">Transcription</keyword>
<feature type="compositionally biased region" description="Basic residues" evidence="7">
    <location>
        <begin position="346"/>
        <end position="355"/>
    </location>
</feature>
<gene>
    <name evidence="10" type="primary">LOC108681642</name>
</gene>
<evidence type="ECO:0000313" key="9">
    <source>
        <dbReference type="Proteomes" id="UP000694843"/>
    </source>
</evidence>
<name>A0A8B7PJ37_HYAAZ</name>
<dbReference type="GO" id="GO:0006357">
    <property type="term" value="P:regulation of transcription by RNA polymerase II"/>
    <property type="evidence" value="ECO:0007669"/>
    <property type="project" value="InterPro"/>
</dbReference>
<evidence type="ECO:0000259" key="8">
    <source>
        <dbReference type="Pfam" id="PF10513"/>
    </source>
</evidence>
<keyword evidence="9" id="KW-1185">Reference proteome</keyword>
<keyword evidence="5 6" id="KW-0539">Nucleus</keyword>
<feature type="region of interest" description="Disordered" evidence="7">
    <location>
        <begin position="1087"/>
        <end position="1122"/>
    </location>
</feature>
<feature type="compositionally biased region" description="Gly residues" evidence="7">
    <location>
        <begin position="308"/>
        <end position="320"/>
    </location>
</feature>
<reference evidence="10" key="1">
    <citation type="submission" date="2025-08" db="UniProtKB">
        <authorList>
            <consortium name="RefSeq"/>
        </authorList>
    </citation>
    <scope>IDENTIFICATION</scope>
    <source>
        <tissue evidence="10">Whole organism</tissue>
    </source>
</reference>
<dbReference type="Pfam" id="PF10513">
    <property type="entry name" value="EPL1"/>
    <property type="match status" value="1"/>
</dbReference>
<feature type="region of interest" description="Disordered" evidence="7">
    <location>
        <begin position="568"/>
        <end position="629"/>
    </location>
</feature>
<dbReference type="KEGG" id="hazt:108681642"/>
<dbReference type="InterPro" id="IPR024943">
    <property type="entry name" value="Enhancer_polycomb"/>
</dbReference>
<dbReference type="GO" id="GO:0035267">
    <property type="term" value="C:NuA4 histone acetyltransferase complex"/>
    <property type="evidence" value="ECO:0007669"/>
    <property type="project" value="InterPro"/>
</dbReference>